<dbReference type="OrthoDB" id="1562946at2759"/>
<dbReference type="STRING" id="103827.A0A0N5D0J7"/>
<sequence>MNGVNVNGTEEKYGLENEGRNQSSSLHQVPKIEQIPTVLLDSAGCVHGFITPTEAENRLRKCDFSGALILRADQPLFPPNFRLSWLSPSSHSVIHFPITRVCGEYFLFGKPFTTIYDLIQTFITESQTRVLQLQPPSPIKLLNRQRIVILPFYGMLNTDEISFCEGDLLTEIQRVDSDWLWARLQKNGKSGLVAVQLTIPLSDKNMKAEELPYFHDEPVNVLMKQLTHFGSGCYLQRRSTAYFNSYTLMVNTGAHIRKFQIEQTREGNFEIEDRVFSTIPDIIEKYTGEEICEGFSLMRAILTNTNEKNIGKKVDNTFHCLNGANVCTKTVLEANAYRRCKKDKWKSCCAILNDSTGSQLYISCHDKKTKPKLILDLNFCFVYKIPDESFGRNNCLLVALNRLDVYPSVCLSFENEGIHLKWFYALRLRCFGCRHSPYPFALMPFIQDYFLRSTSVIHLTLTSFRSNHLKSDCLYDAAVVINGLVLIRTQQMMPVKNTILFNRCFLLQYIPPGACSLSFYLCSFNQLMTKSRADAGQDYVYKDNSPLYVLADDSKELCVNVEDNFEGFIFRVVRHRIALLPEEQYASFFMLLTARSFLFSTWIGSLLDVFNRKYFVHLLLSVLLPNYDLMMSFIGVIVKEQVQHETEATLFRCDSFCTCCISTALRMTGKDFVEEQLANLQNEVSVKEDSKIINALKSLSEHLPLLFRAVLSQSIKVVRAHFDDSERIARRVASVFFILRFVNPILTLGKNGSDKKSRHLPKTIQSLANQASSLNYCQERSPSTVRLMADLLDAIALSPPPVDTSNNSFTGYSKSDQLALLAFQVEQVLRQQNPNTCPIPEAYAVMSLLNNRAKKYLSH</sequence>
<dbReference type="PROSITE" id="PS50002">
    <property type="entry name" value="SH3"/>
    <property type="match status" value="1"/>
</dbReference>
<dbReference type="GO" id="GO:0007167">
    <property type="term" value="P:enzyme-linked receptor protein signaling pathway"/>
    <property type="evidence" value="ECO:0007669"/>
    <property type="project" value="TreeGrafter"/>
</dbReference>
<dbReference type="Gene3D" id="1.10.506.10">
    <property type="entry name" value="GTPase Activation - p120gap, domain 1"/>
    <property type="match status" value="1"/>
</dbReference>
<dbReference type="CDD" id="cd04519">
    <property type="entry name" value="RasGAP"/>
    <property type="match status" value="1"/>
</dbReference>
<dbReference type="GO" id="GO:0035591">
    <property type="term" value="F:signaling adaptor activity"/>
    <property type="evidence" value="ECO:0007669"/>
    <property type="project" value="TreeGrafter"/>
</dbReference>
<dbReference type="PANTHER" id="PTHR19969:SF5">
    <property type="entry name" value="CRK-LIKE PROTEIN"/>
    <property type="match status" value="1"/>
</dbReference>
<dbReference type="SUPFAM" id="SSF50044">
    <property type="entry name" value="SH3-domain"/>
    <property type="match status" value="1"/>
</dbReference>
<evidence type="ECO:0000256" key="2">
    <source>
        <dbReference type="ARBA" id="ARBA00022999"/>
    </source>
</evidence>
<dbReference type="SUPFAM" id="SSF50729">
    <property type="entry name" value="PH domain-like"/>
    <property type="match status" value="1"/>
</dbReference>
<feature type="compositionally biased region" description="Basic and acidic residues" evidence="5">
    <location>
        <begin position="9"/>
        <end position="19"/>
    </location>
</feature>
<dbReference type="Gene3D" id="2.30.30.40">
    <property type="entry name" value="SH3 Domains"/>
    <property type="match status" value="1"/>
</dbReference>
<dbReference type="EMBL" id="UYYF01004406">
    <property type="protein sequence ID" value="VDN03650.1"/>
    <property type="molecule type" value="Genomic_DNA"/>
</dbReference>
<evidence type="ECO:0000256" key="1">
    <source>
        <dbReference type="ARBA" id="ARBA00022443"/>
    </source>
</evidence>
<dbReference type="GO" id="GO:0005737">
    <property type="term" value="C:cytoplasm"/>
    <property type="evidence" value="ECO:0007669"/>
    <property type="project" value="TreeGrafter"/>
</dbReference>
<dbReference type="SUPFAM" id="SSF48350">
    <property type="entry name" value="GTPase activation domain, GAP"/>
    <property type="match status" value="1"/>
</dbReference>
<dbReference type="SMART" id="SM00252">
    <property type="entry name" value="SH2"/>
    <property type="match status" value="2"/>
</dbReference>
<feature type="domain" description="SH2" evidence="6">
    <location>
        <begin position="45"/>
        <end position="137"/>
    </location>
</feature>
<dbReference type="SMART" id="SM00326">
    <property type="entry name" value="SH3"/>
    <property type="match status" value="1"/>
</dbReference>
<gene>
    <name evidence="8" type="ORF">TCLT_LOCUS6313</name>
</gene>
<feature type="region of interest" description="Disordered" evidence="5">
    <location>
        <begin position="1"/>
        <end position="27"/>
    </location>
</feature>
<reference evidence="10" key="1">
    <citation type="submission" date="2017-02" db="UniProtKB">
        <authorList>
            <consortium name="WormBaseParasite"/>
        </authorList>
    </citation>
    <scope>IDENTIFICATION</scope>
</reference>
<evidence type="ECO:0000313" key="9">
    <source>
        <dbReference type="Proteomes" id="UP000276776"/>
    </source>
</evidence>
<dbReference type="PROSITE" id="PS50001">
    <property type="entry name" value="SH2"/>
    <property type="match status" value="2"/>
</dbReference>
<dbReference type="InterPro" id="IPR001452">
    <property type="entry name" value="SH3_domain"/>
</dbReference>
<feature type="domain" description="SH2" evidence="6">
    <location>
        <begin position="179"/>
        <end position="301"/>
    </location>
</feature>
<dbReference type="AlphaFoldDB" id="A0A0N5D0J7"/>
<evidence type="ECO:0000259" key="6">
    <source>
        <dbReference type="PROSITE" id="PS50001"/>
    </source>
</evidence>
<dbReference type="Proteomes" id="UP000276776">
    <property type="component" value="Unassembled WGS sequence"/>
</dbReference>
<evidence type="ECO:0000313" key="8">
    <source>
        <dbReference type="EMBL" id="VDN03650.1"/>
    </source>
</evidence>
<dbReference type="InterPro" id="IPR051184">
    <property type="entry name" value="Tyrosine-phos_adapter"/>
</dbReference>
<protein>
    <submittedName>
        <fullName evidence="10">SH2 domain-containing protein</fullName>
    </submittedName>
</protein>
<dbReference type="InterPro" id="IPR008936">
    <property type="entry name" value="Rho_GTPase_activation_prot"/>
</dbReference>
<dbReference type="OMA" id="KMGSYLV"/>
<dbReference type="InterPro" id="IPR036028">
    <property type="entry name" value="SH3-like_dom_sf"/>
</dbReference>
<proteinExistence type="predicted"/>
<evidence type="ECO:0000256" key="5">
    <source>
        <dbReference type="SAM" id="MobiDB-lite"/>
    </source>
</evidence>
<organism evidence="10">
    <name type="scientific">Thelazia callipaeda</name>
    <name type="common">Oriental eyeworm</name>
    <name type="synonym">Parasitic nematode</name>
    <dbReference type="NCBI Taxonomy" id="103827"/>
    <lineage>
        <taxon>Eukaryota</taxon>
        <taxon>Metazoa</taxon>
        <taxon>Ecdysozoa</taxon>
        <taxon>Nematoda</taxon>
        <taxon>Chromadorea</taxon>
        <taxon>Rhabditida</taxon>
        <taxon>Spirurina</taxon>
        <taxon>Spiruromorpha</taxon>
        <taxon>Thelazioidea</taxon>
        <taxon>Thelaziidae</taxon>
        <taxon>Thelazia</taxon>
    </lineage>
</organism>
<evidence type="ECO:0000313" key="10">
    <source>
        <dbReference type="WBParaSite" id="TCLT_0000632401-mRNA-1"/>
    </source>
</evidence>
<feature type="domain" description="SH3" evidence="7">
    <location>
        <begin position="141"/>
        <end position="203"/>
    </location>
</feature>
<evidence type="ECO:0000256" key="3">
    <source>
        <dbReference type="PROSITE-ProRule" id="PRU00191"/>
    </source>
</evidence>
<keyword evidence="9" id="KW-1185">Reference proteome</keyword>
<dbReference type="GO" id="GO:0030971">
    <property type="term" value="F:receptor tyrosine kinase binding"/>
    <property type="evidence" value="ECO:0007669"/>
    <property type="project" value="TreeGrafter"/>
</dbReference>
<keyword evidence="2 3" id="KW-0727">SH2 domain</keyword>
<dbReference type="InterPro" id="IPR000980">
    <property type="entry name" value="SH2"/>
</dbReference>
<dbReference type="SUPFAM" id="SSF55550">
    <property type="entry name" value="SH2 domain"/>
    <property type="match status" value="2"/>
</dbReference>
<dbReference type="InterPro" id="IPR036860">
    <property type="entry name" value="SH2_dom_sf"/>
</dbReference>
<dbReference type="GO" id="GO:0016477">
    <property type="term" value="P:cell migration"/>
    <property type="evidence" value="ECO:0007669"/>
    <property type="project" value="TreeGrafter"/>
</dbReference>
<dbReference type="Gene3D" id="3.30.505.10">
    <property type="entry name" value="SH2 domain"/>
    <property type="match status" value="2"/>
</dbReference>
<dbReference type="WBParaSite" id="TCLT_0000632401-mRNA-1">
    <property type="protein sequence ID" value="TCLT_0000632401-mRNA-1"/>
    <property type="gene ID" value="TCLT_0000632401"/>
</dbReference>
<name>A0A0N5D0J7_THECL</name>
<keyword evidence="1 4" id="KW-0728">SH3 domain</keyword>
<accession>A0A0N5D0J7</accession>
<evidence type="ECO:0000256" key="4">
    <source>
        <dbReference type="PROSITE-ProRule" id="PRU00192"/>
    </source>
</evidence>
<dbReference type="PANTHER" id="PTHR19969">
    <property type="entry name" value="SH2-SH3 ADAPTOR PROTEIN-RELATED"/>
    <property type="match status" value="1"/>
</dbReference>
<dbReference type="Pfam" id="PF00017">
    <property type="entry name" value="SH2"/>
    <property type="match status" value="1"/>
</dbReference>
<evidence type="ECO:0000259" key="7">
    <source>
        <dbReference type="PROSITE" id="PS50002"/>
    </source>
</evidence>
<reference evidence="8 9" key="2">
    <citation type="submission" date="2018-11" db="EMBL/GenBank/DDBJ databases">
        <authorList>
            <consortium name="Pathogen Informatics"/>
        </authorList>
    </citation>
    <scope>NUCLEOTIDE SEQUENCE [LARGE SCALE GENOMIC DNA]</scope>
</reference>